<keyword evidence="1" id="KW-0409">Iron storage</keyword>
<feature type="binding site" evidence="3">
    <location>
        <position position="168"/>
    </location>
    <ligand>
        <name>Fe cation</name>
        <dbReference type="ChEBI" id="CHEBI:24875"/>
    </ligand>
</feature>
<evidence type="ECO:0000313" key="6">
    <source>
        <dbReference type="Proteomes" id="UP000055590"/>
    </source>
</evidence>
<dbReference type="InterPro" id="IPR014490">
    <property type="entry name" value="Dps-like"/>
</dbReference>
<evidence type="ECO:0000256" key="3">
    <source>
        <dbReference type="PIRSR" id="PIRSR018063-50"/>
    </source>
</evidence>
<protein>
    <submittedName>
        <fullName evidence="5">Bacterioferritin</fullName>
    </submittedName>
</protein>
<dbReference type="Pfam" id="PF00210">
    <property type="entry name" value="Ferritin"/>
    <property type="match status" value="1"/>
</dbReference>
<dbReference type="CDD" id="cd00657">
    <property type="entry name" value="Ferritin_like"/>
    <property type="match status" value="1"/>
</dbReference>
<dbReference type="Gene3D" id="1.20.1260.10">
    <property type="match status" value="1"/>
</dbReference>
<dbReference type="RefSeq" id="WP_050726380.1">
    <property type="nucleotide sequence ID" value="NZ_CP012332.1"/>
</dbReference>
<dbReference type="PANTHER" id="PTHR30295:SF1">
    <property type="entry name" value="DNA PROTECTION DURING STARVATION PROTEIN"/>
    <property type="match status" value="1"/>
</dbReference>
<dbReference type="AlphaFoldDB" id="A0A0K1PF58"/>
<dbReference type="PATRIC" id="fig|1391653.3.peg.2659"/>
<feature type="domain" description="Ferritin-like diiron" evidence="4">
    <location>
        <begin position="33"/>
        <end position="183"/>
    </location>
</feature>
<dbReference type="GO" id="GO:0006879">
    <property type="term" value="P:intracellular iron ion homeostasis"/>
    <property type="evidence" value="ECO:0007669"/>
    <property type="project" value="UniProtKB-KW"/>
</dbReference>
<organism evidence="5 6">
    <name type="scientific">Vulgatibacter incomptus</name>
    <dbReference type="NCBI Taxonomy" id="1391653"/>
    <lineage>
        <taxon>Bacteria</taxon>
        <taxon>Pseudomonadati</taxon>
        <taxon>Myxococcota</taxon>
        <taxon>Myxococcia</taxon>
        <taxon>Myxococcales</taxon>
        <taxon>Cystobacterineae</taxon>
        <taxon>Vulgatibacteraceae</taxon>
        <taxon>Vulgatibacter</taxon>
    </lineage>
</organism>
<keyword evidence="2 3" id="KW-0408">Iron</keyword>
<dbReference type="OrthoDB" id="9800505at2"/>
<dbReference type="GO" id="GO:0020037">
    <property type="term" value="F:heme binding"/>
    <property type="evidence" value="ECO:0007669"/>
    <property type="project" value="TreeGrafter"/>
</dbReference>
<name>A0A0K1PF58_9BACT</name>
<dbReference type="InterPro" id="IPR009040">
    <property type="entry name" value="Ferritin-like_diiron"/>
</dbReference>
<feature type="binding site" evidence="3">
    <location>
        <position position="50"/>
    </location>
    <ligand>
        <name>Fe cation</name>
        <dbReference type="ChEBI" id="CHEBI:24875"/>
    </ligand>
</feature>
<evidence type="ECO:0000256" key="1">
    <source>
        <dbReference type="ARBA" id="ARBA00022434"/>
    </source>
</evidence>
<feature type="binding site" evidence="3">
    <location>
        <position position="133"/>
    </location>
    <ligand>
        <name>Fe cation</name>
        <dbReference type="ChEBI" id="CHEBI:24875"/>
    </ligand>
</feature>
<proteinExistence type="predicted"/>
<dbReference type="SUPFAM" id="SSF47240">
    <property type="entry name" value="Ferritin-like"/>
    <property type="match status" value="1"/>
</dbReference>
<accession>A0A0K1PF58</accession>
<dbReference type="Proteomes" id="UP000055590">
    <property type="component" value="Chromosome"/>
</dbReference>
<dbReference type="InterPro" id="IPR012347">
    <property type="entry name" value="Ferritin-like"/>
</dbReference>
<evidence type="ECO:0000256" key="2">
    <source>
        <dbReference type="ARBA" id="ARBA00023004"/>
    </source>
</evidence>
<dbReference type="GO" id="GO:0004322">
    <property type="term" value="F:ferroxidase activity"/>
    <property type="evidence" value="ECO:0007669"/>
    <property type="project" value="TreeGrafter"/>
</dbReference>
<dbReference type="EMBL" id="CP012332">
    <property type="protein sequence ID" value="AKU92168.1"/>
    <property type="molecule type" value="Genomic_DNA"/>
</dbReference>
<gene>
    <name evidence="5" type="ORF">AKJ08_2555</name>
</gene>
<dbReference type="GO" id="GO:0008199">
    <property type="term" value="F:ferric iron binding"/>
    <property type="evidence" value="ECO:0007669"/>
    <property type="project" value="InterPro"/>
</dbReference>
<keyword evidence="3" id="KW-0479">Metal-binding</keyword>
<feature type="binding site" evidence="3">
    <location>
        <position position="165"/>
    </location>
    <ligand>
        <name>Fe cation</name>
        <dbReference type="ChEBI" id="CHEBI:24875"/>
    </ligand>
</feature>
<dbReference type="InterPro" id="IPR008331">
    <property type="entry name" value="Ferritin_DPS_dom"/>
</dbReference>
<dbReference type="InterPro" id="IPR009078">
    <property type="entry name" value="Ferritin-like_SF"/>
</dbReference>
<sequence>MAEVQGPFLTDIEEIRRRAREHLSEGSVTPDYEGDVEVAVKLLNYALATEVVCVLRYTHHYVAAQGISSESVRQEFLEHARDEQRHAVQLAERINQLGGNPNFNPEGLLSRSASEYVEGTNLVEMLREDLVAERIAVQTYQEMVRYFANHDPTTRRLLEKILENEEEHASDLHDLLVKHQGKPMLDS</sequence>
<evidence type="ECO:0000259" key="4">
    <source>
        <dbReference type="PROSITE" id="PS50905"/>
    </source>
</evidence>
<dbReference type="PIRSF" id="PIRSF018063">
    <property type="entry name" value="Ferrtn_UCP018063"/>
    <property type="match status" value="1"/>
</dbReference>
<keyword evidence="6" id="KW-1185">Reference proteome</keyword>
<dbReference type="PANTHER" id="PTHR30295">
    <property type="entry name" value="BACTERIOFERRITIN"/>
    <property type="match status" value="1"/>
</dbReference>
<reference evidence="5 6" key="1">
    <citation type="submission" date="2015-08" db="EMBL/GenBank/DDBJ databases">
        <authorList>
            <person name="Babu N.S."/>
            <person name="Beckwith C.J."/>
            <person name="Beseler K.G."/>
            <person name="Brison A."/>
            <person name="Carone J.V."/>
            <person name="Caskin T.P."/>
            <person name="Diamond M."/>
            <person name="Durham M.E."/>
            <person name="Foxe J.M."/>
            <person name="Go M."/>
            <person name="Henderson B.A."/>
            <person name="Jones I.B."/>
            <person name="McGettigan J.A."/>
            <person name="Micheletti S.J."/>
            <person name="Nasrallah M.E."/>
            <person name="Ortiz D."/>
            <person name="Piller C.R."/>
            <person name="Privatt S.R."/>
            <person name="Schneider S.L."/>
            <person name="Sharp S."/>
            <person name="Smith T.C."/>
            <person name="Stanton J.D."/>
            <person name="Ullery H.E."/>
            <person name="Wilson R.J."/>
            <person name="Serrano M.G."/>
            <person name="Buck G."/>
            <person name="Lee V."/>
            <person name="Wang Y."/>
            <person name="Carvalho R."/>
            <person name="Voegtly L."/>
            <person name="Shi R."/>
            <person name="Duckworth R."/>
            <person name="Johnson A."/>
            <person name="Loviza R."/>
            <person name="Walstead R."/>
            <person name="Shah Z."/>
            <person name="Kiflezghi M."/>
            <person name="Wade K."/>
            <person name="Ball S.L."/>
            <person name="Bradley K.W."/>
            <person name="Asai D.J."/>
            <person name="Bowman C.A."/>
            <person name="Russell D.A."/>
            <person name="Pope W.H."/>
            <person name="Jacobs-Sera D."/>
            <person name="Hendrix R.W."/>
            <person name="Hatfull G.F."/>
        </authorList>
    </citation>
    <scope>NUCLEOTIDE SEQUENCE [LARGE SCALE GENOMIC DNA]</scope>
    <source>
        <strain evidence="5 6">DSM 27710</strain>
    </source>
</reference>
<dbReference type="KEGG" id="vin:AKJ08_2555"/>
<feature type="binding site" evidence="3">
    <location>
        <position position="86"/>
    </location>
    <ligand>
        <name>Fe cation</name>
        <dbReference type="ChEBI" id="CHEBI:24875"/>
    </ligand>
</feature>
<dbReference type="PROSITE" id="PS50905">
    <property type="entry name" value="FERRITIN_LIKE"/>
    <property type="match status" value="1"/>
</dbReference>
<dbReference type="GO" id="GO:0005829">
    <property type="term" value="C:cytosol"/>
    <property type="evidence" value="ECO:0007669"/>
    <property type="project" value="TreeGrafter"/>
</dbReference>
<dbReference type="STRING" id="1391653.AKJ08_2555"/>
<evidence type="ECO:0000313" key="5">
    <source>
        <dbReference type="EMBL" id="AKU92168.1"/>
    </source>
</evidence>